<dbReference type="Proteomes" id="UP000187429">
    <property type="component" value="Unassembled WGS sequence"/>
</dbReference>
<sequence>MPLSKDYNVQSEFISTIDHIGFEIEAVRMSYENAQKALKEMNDKQFSKESISFEIHEMIFNINRMFKLELKYDN</sequence>
<name>A0A1R1YEX7_9FUNG</name>
<keyword evidence="2" id="KW-1185">Reference proteome</keyword>
<accession>A0A1R1YEX7</accession>
<evidence type="ECO:0000313" key="1">
    <source>
        <dbReference type="EMBL" id="OMJ25226.1"/>
    </source>
</evidence>
<dbReference type="AlphaFoldDB" id="A0A1R1YEX7"/>
<evidence type="ECO:0000313" key="2">
    <source>
        <dbReference type="Proteomes" id="UP000187429"/>
    </source>
</evidence>
<protein>
    <submittedName>
        <fullName evidence="1">Uncharacterized protein</fullName>
    </submittedName>
</protein>
<comment type="caution">
    <text evidence="1">The sequence shown here is derived from an EMBL/GenBank/DDBJ whole genome shotgun (WGS) entry which is preliminary data.</text>
</comment>
<dbReference type="EMBL" id="LSSM01001680">
    <property type="protein sequence ID" value="OMJ25226.1"/>
    <property type="molecule type" value="Genomic_DNA"/>
</dbReference>
<gene>
    <name evidence="1" type="ORF">AYI69_g4368</name>
</gene>
<proteinExistence type="predicted"/>
<organism evidence="1 2">
    <name type="scientific">Smittium culicis</name>
    <dbReference type="NCBI Taxonomy" id="133412"/>
    <lineage>
        <taxon>Eukaryota</taxon>
        <taxon>Fungi</taxon>
        <taxon>Fungi incertae sedis</taxon>
        <taxon>Zoopagomycota</taxon>
        <taxon>Kickxellomycotina</taxon>
        <taxon>Harpellomycetes</taxon>
        <taxon>Harpellales</taxon>
        <taxon>Legeriomycetaceae</taxon>
        <taxon>Smittium</taxon>
    </lineage>
</organism>
<reference evidence="2" key="1">
    <citation type="submission" date="2017-01" db="EMBL/GenBank/DDBJ databases">
        <authorList>
            <person name="Wang Y."/>
            <person name="White M."/>
            <person name="Kvist S."/>
            <person name="Moncalvo J.-M."/>
        </authorList>
    </citation>
    <scope>NUCLEOTIDE SEQUENCE [LARGE SCALE GENOMIC DNA]</scope>
    <source>
        <strain evidence="2">ID-206-W2</strain>
    </source>
</reference>